<protein>
    <recommendedName>
        <fullName evidence="1">HTH lysR-type domain-containing protein</fullName>
    </recommendedName>
</protein>
<sequence>MPNMKTELETDLKQPHPKFRVSIDHGIAIGPGKADVLEWIATTGSLAAAGREMGMSYQHVWTLVKAMNEHFVEPLVEKKRGGAARGGASLTPTGHKVLDLYRAAQSDAADAIGKYLPMFEQLLNDKVSR</sequence>
<dbReference type="PANTHER" id="PTHR30432:SF1">
    <property type="entry name" value="DNA-BINDING TRANSCRIPTIONAL DUAL REGULATOR MODE"/>
    <property type="match status" value="1"/>
</dbReference>
<evidence type="ECO:0000259" key="1">
    <source>
        <dbReference type="Pfam" id="PF00126"/>
    </source>
</evidence>
<evidence type="ECO:0000313" key="2">
    <source>
        <dbReference type="EMBL" id="GGI17027.1"/>
    </source>
</evidence>
<gene>
    <name evidence="2" type="ORF">GCM10008066_06910</name>
</gene>
<dbReference type="InterPro" id="IPR051815">
    <property type="entry name" value="Molybdate_resp_trans_reg"/>
</dbReference>
<dbReference type="PANTHER" id="PTHR30432">
    <property type="entry name" value="TRANSCRIPTIONAL REGULATOR MODE"/>
    <property type="match status" value="1"/>
</dbReference>
<keyword evidence="3" id="KW-1185">Reference proteome</keyword>
<dbReference type="Gene3D" id="1.10.10.10">
    <property type="entry name" value="Winged helix-like DNA-binding domain superfamily/Winged helix DNA-binding domain"/>
    <property type="match status" value="1"/>
</dbReference>
<dbReference type="InterPro" id="IPR000847">
    <property type="entry name" value="LysR_HTH_N"/>
</dbReference>
<feature type="domain" description="HTH lysR-type" evidence="1">
    <location>
        <begin position="36"/>
        <end position="94"/>
    </location>
</feature>
<dbReference type="Proteomes" id="UP000642180">
    <property type="component" value="Unassembled WGS sequence"/>
</dbReference>
<accession>A0A8J3AUD5</accession>
<organism evidence="2 3">
    <name type="scientific">Oxalicibacterium faecigallinarum</name>
    <dbReference type="NCBI Taxonomy" id="573741"/>
    <lineage>
        <taxon>Bacteria</taxon>
        <taxon>Pseudomonadati</taxon>
        <taxon>Pseudomonadota</taxon>
        <taxon>Betaproteobacteria</taxon>
        <taxon>Burkholderiales</taxon>
        <taxon>Oxalobacteraceae</taxon>
        <taxon>Oxalicibacterium</taxon>
    </lineage>
</organism>
<comment type="caution">
    <text evidence="2">The sequence shown here is derived from an EMBL/GenBank/DDBJ whole genome shotgun (WGS) entry which is preliminary data.</text>
</comment>
<proteinExistence type="predicted"/>
<dbReference type="InterPro" id="IPR036388">
    <property type="entry name" value="WH-like_DNA-bd_sf"/>
</dbReference>
<dbReference type="InterPro" id="IPR036390">
    <property type="entry name" value="WH_DNA-bd_sf"/>
</dbReference>
<dbReference type="GO" id="GO:0003700">
    <property type="term" value="F:DNA-binding transcription factor activity"/>
    <property type="evidence" value="ECO:0007669"/>
    <property type="project" value="InterPro"/>
</dbReference>
<dbReference type="AlphaFoldDB" id="A0A8J3AUD5"/>
<dbReference type="SUPFAM" id="SSF46785">
    <property type="entry name" value="Winged helix' DNA-binding domain"/>
    <property type="match status" value="1"/>
</dbReference>
<dbReference type="EMBL" id="BMDI01000001">
    <property type="protein sequence ID" value="GGI17027.1"/>
    <property type="molecule type" value="Genomic_DNA"/>
</dbReference>
<evidence type="ECO:0000313" key="3">
    <source>
        <dbReference type="Proteomes" id="UP000642180"/>
    </source>
</evidence>
<dbReference type="Pfam" id="PF00126">
    <property type="entry name" value="HTH_1"/>
    <property type="match status" value="1"/>
</dbReference>
<reference evidence="3" key="1">
    <citation type="journal article" date="2019" name="Int. J. Syst. Evol. Microbiol.">
        <title>The Global Catalogue of Microorganisms (GCM) 10K type strain sequencing project: providing services to taxonomists for standard genome sequencing and annotation.</title>
        <authorList>
            <consortium name="The Broad Institute Genomics Platform"/>
            <consortium name="The Broad Institute Genome Sequencing Center for Infectious Disease"/>
            <person name="Wu L."/>
            <person name="Ma J."/>
        </authorList>
    </citation>
    <scope>NUCLEOTIDE SEQUENCE [LARGE SCALE GENOMIC DNA]</scope>
    <source>
        <strain evidence="3">CCM 2767</strain>
    </source>
</reference>
<name>A0A8J3AUD5_9BURK</name>